<feature type="compositionally biased region" description="Basic residues" evidence="1">
    <location>
        <begin position="347"/>
        <end position="367"/>
    </location>
</feature>
<keyword evidence="4" id="KW-1185">Reference proteome</keyword>
<feature type="compositionally biased region" description="Polar residues" evidence="1">
    <location>
        <begin position="282"/>
        <end position="293"/>
    </location>
</feature>
<evidence type="ECO:0000256" key="1">
    <source>
        <dbReference type="SAM" id="MobiDB-lite"/>
    </source>
</evidence>
<feature type="region of interest" description="Disordered" evidence="1">
    <location>
        <begin position="326"/>
        <end position="367"/>
    </location>
</feature>
<dbReference type="OrthoDB" id="18440at2759"/>
<evidence type="ECO:0000259" key="2">
    <source>
        <dbReference type="PROSITE" id="PS00028"/>
    </source>
</evidence>
<dbReference type="EMBL" id="NBII01000004">
    <property type="protein sequence ID" value="PAV19820.1"/>
    <property type="molecule type" value="Genomic_DNA"/>
</dbReference>
<feature type="region of interest" description="Disordered" evidence="1">
    <location>
        <begin position="184"/>
        <end position="226"/>
    </location>
</feature>
<protein>
    <submittedName>
        <fullName evidence="3">Zinc finger protein</fullName>
    </submittedName>
</protein>
<dbReference type="InParanoid" id="A0A286UJQ7"/>
<gene>
    <name evidence="3" type="ORF">PNOK_0475400</name>
</gene>
<dbReference type="PANTHER" id="PTHR21354:SF0">
    <property type="entry name" value="ZINC FINGER PROTEIN 511"/>
    <property type="match status" value="1"/>
</dbReference>
<organism evidence="3 4">
    <name type="scientific">Pyrrhoderma noxium</name>
    <dbReference type="NCBI Taxonomy" id="2282107"/>
    <lineage>
        <taxon>Eukaryota</taxon>
        <taxon>Fungi</taxon>
        <taxon>Dikarya</taxon>
        <taxon>Basidiomycota</taxon>
        <taxon>Agaricomycotina</taxon>
        <taxon>Agaricomycetes</taxon>
        <taxon>Hymenochaetales</taxon>
        <taxon>Hymenochaetaceae</taxon>
        <taxon>Pyrrhoderma</taxon>
    </lineage>
</organism>
<accession>A0A286UJQ7</accession>
<evidence type="ECO:0000313" key="3">
    <source>
        <dbReference type="EMBL" id="PAV19820.1"/>
    </source>
</evidence>
<feature type="region of interest" description="Disordered" evidence="1">
    <location>
        <begin position="263"/>
        <end position="301"/>
    </location>
</feature>
<dbReference type="SMART" id="SM00355">
    <property type="entry name" value="ZnF_C2H2"/>
    <property type="match status" value="2"/>
</dbReference>
<dbReference type="PANTHER" id="PTHR21354">
    <property type="entry name" value="ZINC FINGER PROTEIN 511"/>
    <property type="match status" value="1"/>
</dbReference>
<name>A0A286UJQ7_9AGAM</name>
<reference evidence="3 4" key="1">
    <citation type="journal article" date="2017" name="Mol. Ecol.">
        <title>Comparative and population genomic landscape of Phellinus noxius: A hypervariable fungus causing root rot in trees.</title>
        <authorList>
            <person name="Chung C.L."/>
            <person name="Lee T.J."/>
            <person name="Akiba M."/>
            <person name="Lee H.H."/>
            <person name="Kuo T.H."/>
            <person name="Liu D."/>
            <person name="Ke H.M."/>
            <person name="Yokoi T."/>
            <person name="Roa M.B."/>
            <person name="Lu M.J."/>
            <person name="Chang Y.Y."/>
            <person name="Ann P.J."/>
            <person name="Tsai J.N."/>
            <person name="Chen C.Y."/>
            <person name="Tzean S.S."/>
            <person name="Ota Y."/>
            <person name="Hattori T."/>
            <person name="Sahashi N."/>
            <person name="Liou R.F."/>
            <person name="Kikuchi T."/>
            <person name="Tsai I.J."/>
        </authorList>
    </citation>
    <scope>NUCLEOTIDE SEQUENCE [LARGE SCALE GENOMIC DNA]</scope>
    <source>
        <strain evidence="3 4">FFPRI411160</strain>
    </source>
</reference>
<feature type="compositionally biased region" description="Acidic residues" evidence="1">
    <location>
        <begin position="199"/>
        <end position="217"/>
    </location>
</feature>
<dbReference type="AlphaFoldDB" id="A0A286UJQ7"/>
<feature type="domain" description="C2H2-type" evidence="2">
    <location>
        <begin position="88"/>
        <end position="111"/>
    </location>
</feature>
<comment type="caution">
    <text evidence="3">The sequence shown here is derived from an EMBL/GenBank/DDBJ whole genome shotgun (WGS) entry which is preliminary data.</text>
</comment>
<evidence type="ECO:0000313" key="4">
    <source>
        <dbReference type="Proteomes" id="UP000217199"/>
    </source>
</evidence>
<dbReference type="STRING" id="2282107.A0A286UJQ7"/>
<feature type="domain" description="C2H2-type" evidence="2">
    <location>
        <begin position="128"/>
        <end position="151"/>
    </location>
</feature>
<dbReference type="PROSITE" id="PS00028">
    <property type="entry name" value="ZINC_FINGER_C2H2_1"/>
    <property type="match status" value="2"/>
</dbReference>
<dbReference type="InterPro" id="IPR039258">
    <property type="entry name" value="ZNF511"/>
</dbReference>
<feature type="region of interest" description="Disordered" evidence="1">
    <location>
        <begin position="1"/>
        <end position="29"/>
    </location>
</feature>
<feature type="compositionally biased region" description="Low complexity" evidence="1">
    <location>
        <begin position="17"/>
        <end position="29"/>
    </location>
</feature>
<proteinExistence type="predicted"/>
<dbReference type="InterPro" id="IPR013087">
    <property type="entry name" value="Znf_C2H2_type"/>
</dbReference>
<dbReference type="Proteomes" id="UP000217199">
    <property type="component" value="Unassembled WGS sequence"/>
</dbReference>
<sequence length="367" mass="39912">MPSTPATKRTRGHGRDSLSSIQSPSTSPTHTQIAKAIRLAPDSLANKGSSPLLCTLPPTCHPPHNAPSALANSQELELHYTKYHAHVCEERGCSAVFPNARLLELHQTECHDPLALIRKERGDKIFACHIETCPKLFTTPKNRRLHLIQTHGYPKEYFFAVTNKGVGGLLKKWGEGASLIRGSWKSRESSNSTDKMDIENDDENDSDDDDEGEEEADISNVSNTENFSVLHMESHSGPKKNDEGAEIDTLVNSLDALSLVPPSIRFGRGGKSGKMVRESRTRNTNGQIVTSNNHSRKTSEMSEIGDISINIDAALEALKSDHSLAAKTSPVTPNSNAKFALQNGRGRGGRGRARVRAGGKAQSRGRG</sequence>